<dbReference type="GO" id="GO:0005829">
    <property type="term" value="C:cytosol"/>
    <property type="evidence" value="ECO:0007669"/>
    <property type="project" value="TreeGrafter"/>
</dbReference>
<dbReference type="SUPFAM" id="SSF46785">
    <property type="entry name" value="Winged helix' DNA-binding domain"/>
    <property type="match status" value="1"/>
</dbReference>
<organism evidence="2 3">
    <name type="scientific">Jannaschia helgolandensis</name>
    <dbReference type="NCBI Taxonomy" id="188906"/>
    <lineage>
        <taxon>Bacteria</taxon>
        <taxon>Pseudomonadati</taxon>
        <taxon>Pseudomonadota</taxon>
        <taxon>Alphaproteobacteria</taxon>
        <taxon>Rhodobacterales</taxon>
        <taxon>Roseobacteraceae</taxon>
        <taxon>Jannaschia</taxon>
    </lineage>
</organism>
<dbReference type="STRING" id="188906.SAMN04488526_3093"/>
<dbReference type="InterPro" id="IPR036388">
    <property type="entry name" value="WH-like_DNA-bd_sf"/>
</dbReference>
<reference evidence="2 3" key="1">
    <citation type="submission" date="2016-10" db="EMBL/GenBank/DDBJ databases">
        <authorList>
            <person name="de Groot N.N."/>
        </authorList>
    </citation>
    <scope>NUCLEOTIDE SEQUENCE [LARGE SCALE GENOMIC DNA]</scope>
    <source>
        <strain evidence="2 3">DSM 14858</strain>
    </source>
</reference>
<dbReference type="PANTHER" id="PTHR33221">
    <property type="entry name" value="WINGED HELIX-TURN-HELIX TRANSCRIPTIONAL REGULATOR, RRF2 FAMILY"/>
    <property type="match status" value="1"/>
</dbReference>
<gene>
    <name evidence="2" type="ORF">SAMN04488526_3093</name>
</gene>
<evidence type="ECO:0000313" key="3">
    <source>
        <dbReference type="Proteomes" id="UP000199283"/>
    </source>
</evidence>
<dbReference type="OrthoDB" id="9795923at2"/>
<dbReference type="Proteomes" id="UP000199283">
    <property type="component" value="Unassembled WGS sequence"/>
</dbReference>
<protein>
    <submittedName>
        <fullName evidence="2">Transcriptional regulator, BadM/Rrf2 family</fullName>
    </submittedName>
</protein>
<dbReference type="Pfam" id="PF02082">
    <property type="entry name" value="Rrf2"/>
    <property type="match status" value="1"/>
</dbReference>
<dbReference type="PROSITE" id="PS51197">
    <property type="entry name" value="HTH_RRF2_2"/>
    <property type="match status" value="1"/>
</dbReference>
<sequence length="148" mass="16043">MQLDKFTDYALRVLMALTVRAPDRVPASEIAAVYGLSEHHIAKVASALVKAGFAVSERGRSGGLQLAREPSEITVGQVVRALKADTPVVECMGSDKSCRILPACGLRTPLQEAREAFFAALDPYTLEDITVRRSTIRFQLWPEAGVAS</sequence>
<evidence type="ECO:0000313" key="2">
    <source>
        <dbReference type="EMBL" id="SEL62156.1"/>
    </source>
</evidence>
<name>A0A1H7RPH1_9RHOB</name>
<accession>A0A1H7RPH1</accession>
<proteinExistence type="predicted"/>
<dbReference type="RefSeq" id="WP_092764410.1">
    <property type="nucleotide sequence ID" value="NZ_FNZQ01000007.1"/>
</dbReference>
<dbReference type="EMBL" id="FNZQ01000007">
    <property type="protein sequence ID" value="SEL62156.1"/>
    <property type="molecule type" value="Genomic_DNA"/>
</dbReference>
<evidence type="ECO:0000256" key="1">
    <source>
        <dbReference type="ARBA" id="ARBA00023125"/>
    </source>
</evidence>
<dbReference type="InterPro" id="IPR036390">
    <property type="entry name" value="WH_DNA-bd_sf"/>
</dbReference>
<dbReference type="GO" id="GO:0003677">
    <property type="term" value="F:DNA binding"/>
    <property type="evidence" value="ECO:0007669"/>
    <property type="project" value="UniProtKB-KW"/>
</dbReference>
<keyword evidence="1" id="KW-0238">DNA-binding</keyword>
<keyword evidence="3" id="KW-1185">Reference proteome</keyword>
<dbReference type="GO" id="GO:0003700">
    <property type="term" value="F:DNA-binding transcription factor activity"/>
    <property type="evidence" value="ECO:0007669"/>
    <property type="project" value="TreeGrafter"/>
</dbReference>
<dbReference type="AlphaFoldDB" id="A0A1H7RPH1"/>
<dbReference type="PANTHER" id="PTHR33221:SF4">
    <property type="entry name" value="HTH-TYPE TRANSCRIPTIONAL REPRESSOR NSRR"/>
    <property type="match status" value="1"/>
</dbReference>
<dbReference type="NCBIfam" id="TIGR00738">
    <property type="entry name" value="rrf2_super"/>
    <property type="match status" value="1"/>
</dbReference>
<dbReference type="Gene3D" id="1.10.10.10">
    <property type="entry name" value="Winged helix-like DNA-binding domain superfamily/Winged helix DNA-binding domain"/>
    <property type="match status" value="1"/>
</dbReference>
<dbReference type="InterPro" id="IPR000944">
    <property type="entry name" value="Tscrpt_reg_Rrf2"/>
</dbReference>